<evidence type="ECO:0000313" key="2">
    <source>
        <dbReference type="EMBL" id="EAU41787.1"/>
    </source>
</evidence>
<gene>
    <name evidence="2" type="ORF">FP2506_15179</name>
</gene>
<evidence type="ECO:0008006" key="4">
    <source>
        <dbReference type="Google" id="ProtNLM"/>
    </source>
</evidence>
<keyword evidence="1" id="KW-1133">Transmembrane helix</keyword>
<dbReference type="InterPro" id="IPR013879">
    <property type="entry name" value="DUF1761"/>
</dbReference>
<sequence>MGFTNFSPLGVVIAAFAAFLFGFSWHRLFEKPWMTATGYSSKPALKPGPLVIVFIAYIVIAGMLAGLTAHIGNVGVYETFVTGILVWAGFVLATMVVDHSFEARSRRLTYINAGHWFGVFLIMSVVIGLLGG</sequence>
<evidence type="ECO:0000313" key="3">
    <source>
        <dbReference type="Proteomes" id="UP000004310"/>
    </source>
</evidence>
<proteinExistence type="predicted"/>
<keyword evidence="3" id="KW-1185">Reference proteome</keyword>
<keyword evidence="1" id="KW-0472">Membrane</keyword>
<organism evidence="2 3">
    <name type="scientific">Fulvimarina pelagi HTCC2506</name>
    <dbReference type="NCBI Taxonomy" id="314231"/>
    <lineage>
        <taxon>Bacteria</taxon>
        <taxon>Pseudomonadati</taxon>
        <taxon>Pseudomonadota</taxon>
        <taxon>Alphaproteobacteria</taxon>
        <taxon>Hyphomicrobiales</taxon>
        <taxon>Aurantimonadaceae</taxon>
        <taxon>Fulvimarina</taxon>
    </lineage>
</organism>
<keyword evidence="1" id="KW-0812">Transmembrane</keyword>
<dbReference type="Proteomes" id="UP000004310">
    <property type="component" value="Unassembled WGS sequence"/>
</dbReference>
<dbReference type="RefSeq" id="WP_007068160.1">
    <property type="nucleotide sequence ID" value="NZ_DS022272.1"/>
</dbReference>
<dbReference type="EMBL" id="AATP01000002">
    <property type="protein sequence ID" value="EAU41787.1"/>
    <property type="molecule type" value="Genomic_DNA"/>
</dbReference>
<dbReference type="Pfam" id="PF08570">
    <property type="entry name" value="DUF1761"/>
    <property type="match status" value="1"/>
</dbReference>
<protein>
    <recommendedName>
        <fullName evidence="4">DUF1761 domain-containing protein</fullName>
    </recommendedName>
</protein>
<feature type="transmembrane region" description="Helical" evidence="1">
    <location>
        <begin position="109"/>
        <end position="130"/>
    </location>
</feature>
<dbReference type="AlphaFoldDB" id="Q0G3P4"/>
<dbReference type="STRING" id="217511.GCA_001463845_02857"/>
<feature type="transmembrane region" description="Helical" evidence="1">
    <location>
        <begin position="6"/>
        <end position="29"/>
    </location>
</feature>
<name>Q0G3P4_9HYPH</name>
<reference evidence="2 3" key="1">
    <citation type="journal article" date="2010" name="J. Bacteriol.">
        <title>Genome sequence of Fulvimarina pelagi HTCC2506T, a Mn(II)-oxidizing alphaproteobacterium possessing an aerobic anoxygenic photosynthetic gene cluster and Xanthorhodopsin.</title>
        <authorList>
            <person name="Kang I."/>
            <person name="Oh H.M."/>
            <person name="Lim S.I."/>
            <person name="Ferriera S."/>
            <person name="Giovannoni S.J."/>
            <person name="Cho J.C."/>
        </authorList>
    </citation>
    <scope>NUCLEOTIDE SEQUENCE [LARGE SCALE GENOMIC DNA]</scope>
    <source>
        <strain evidence="2 3">HTCC2506</strain>
    </source>
</reference>
<comment type="caution">
    <text evidence="2">The sequence shown here is derived from an EMBL/GenBank/DDBJ whole genome shotgun (WGS) entry which is preliminary data.</text>
</comment>
<feature type="transmembrane region" description="Helical" evidence="1">
    <location>
        <begin position="50"/>
        <end position="71"/>
    </location>
</feature>
<feature type="transmembrane region" description="Helical" evidence="1">
    <location>
        <begin position="77"/>
        <end position="97"/>
    </location>
</feature>
<evidence type="ECO:0000256" key="1">
    <source>
        <dbReference type="SAM" id="Phobius"/>
    </source>
</evidence>
<accession>Q0G3P4</accession>
<dbReference type="eggNOG" id="ENOG50332UY">
    <property type="taxonomic scope" value="Bacteria"/>
</dbReference>
<dbReference type="HOGENOM" id="CLU_136269_2_0_5"/>